<evidence type="ECO:0000313" key="1">
    <source>
        <dbReference type="EMBL" id="MDX2291158.1"/>
    </source>
</evidence>
<organism evidence="1 2">
    <name type="scientific">Streptomyces roseolus</name>
    <dbReference type="NCBI Taxonomy" id="67358"/>
    <lineage>
        <taxon>Bacteria</taxon>
        <taxon>Bacillati</taxon>
        <taxon>Actinomycetota</taxon>
        <taxon>Actinomycetes</taxon>
        <taxon>Kitasatosporales</taxon>
        <taxon>Streptomycetaceae</taxon>
        <taxon>Streptomyces</taxon>
    </lineage>
</organism>
<comment type="caution">
    <text evidence="1">The sequence shown here is derived from an EMBL/GenBank/DDBJ whole genome shotgun (WGS) entry which is preliminary data.</text>
</comment>
<dbReference type="InterPro" id="IPR046268">
    <property type="entry name" value="DUF6301"/>
</dbReference>
<gene>
    <name evidence="1" type="ORF">R2363_03075</name>
</gene>
<protein>
    <submittedName>
        <fullName evidence="1">DUF6301 family protein</fullName>
    </submittedName>
</protein>
<name>A0ABU4K0D9_9ACTN</name>
<reference evidence="1 2" key="1">
    <citation type="submission" date="2023-10" db="EMBL/GenBank/DDBJ databases">
        <authorList>
            <person name="Wang X.X."/>
        </authorList>
    </citation>
    <scope>NUCLEOTIDE SEQUENCE [LARGE SCALE GENOMIC DNA]</scope>
    <source>
        <strain evidence="1 2">NBRC 12816</strain>
    </source>
</reference>
<dbReference type="Proteomes" id="UP001278571">
    <property type="component" value="Unassembled WGS sequence"/>
</dbReference>
<dbReference type="EMBL" id="JAWJZF010000181">
    <property type="protein sequence ID" value="MDX2291158.1"/>
    <property type="molecule type" value="Genomic_DNA"/>
</dbReference>
<sequence>MTEGRWRALGDAEVVRVAEALRALEWVPAGDEVPRRGLFRRRLLVVRAEGEVLGAGLGAGGAELRGRYGTVESVGLRVAETGDWAAGVDVFARMTGALSGPLGAPTGRRPGADADVRWEERDTALVLSRVSGAVRLTLASRAWLAATEEGR</sequence>
<dbReference type="RefSeq" id="WP_319007743.1">
    <property type="nucleotide sequence ID" value="NZ_JAWJZF010000181.1"/>
</dbReference>
<evidence type="ECO:0000313" key="2">
    <source>
        <dbReference type="Proteomes" id="UP001278571"/>
    </source>
</evidence>
<dbReference type="Pfam" id="PF19818">
    <property type="entry name" value="DUF6301"/>
    <property type="match status" value="1"/>
</dbReference>
<accession>A0ABU4K0D9</accession>
<proteinExistence type="predicted"/>
<keyword evidence="2" id="KW-1185">Reference proteome</keyword>